<dbReference type="Pfam" id="PF07732">
    <property type="entry name" value="Cu-oxidase_3"/>
    <property type="match status" value="1"/>
</dbReference>
<dbReference type="OrthoDB" id="2121828at2759"/>
<protein>
    <submittedName>
        <fullName evidence="10">Cupredoxin</fullName>
    </submittedName>
</protein>
<proteinExistence type="inferred from homology"/>
<feature type="signal peptide" evidence="6">
    <location>
        <begin position="1"/>
        <end position="19"/>
    </location>
</feature>
<evidence type="ECO:0000256" key="3">
    <source>
        <dbReference type="ARBA" id="ARBA00022729"/>
    </source>
</evidence>
<sequence length="574" mass="63268">MTRSLLLLPILASIPSTIAKVVTYNWDISWVHAAPDGFDRPVIGINGKWPLPKVEADLGDTIVVHATNSLGNETTGIHWHGQFQTGSNNMDGPVGVTQCGIPPGSSFTYSFTANPAGSFWYHSHASGQYPDGFRGPMVIHDRKWEESLKIEDQYTMTVSDWYHDQMPGMVNYYLSRANTDQHGGAEPIPNATLINDKQTETFKIKPGKKYLIRIISMTALAAHYVQFDGHQMEVVAIDGVPVKATKTDVIQVSAAQRYDVVITGLANPKKNYAFVSQFDPDMFDTLPADLVMTNDGILEYDSKFGKPAPIRKDAFDTFLDDFGLVPADGMPLLGKPDKTVTLNVNFTDYDFGSRAALGKTSYIGQKVPTLFTALTTGKDAQNPKVYGETVNPYILKKGDVVQIVLNNLDDGGHPFHLHGHNFQVLARTATQPWDGVTSSFPKIPMRRDTVKVYASGALVLRFKAENPGVFLFHCHIDWHVESGLSVTFIEAPCDLQKQFPNGIPQAQKDICRKQGIPTEGNCAGNTKNVLDTSKCVQPEQFDKNPFGALISPPKGRRMRDFAREVKASMAKAMA</sequence>
<dbReference type="InterPro" id="IPR011707">
    <property type="entry name" value="Cu-oxidase-like_N"/>
</dbReference>
<feature type="domain" description="Plastocyanin-like" evidence="9">
    <location>
        <begin position="28"/>
        <end position="143"/>
    </location>
</feature>
<evidence type="ECO:0000256" key="2">
    <source>
        <dbReference type="ARBA" id="ARBA00022723"/>
    </source>
</evidence>
<feature type="domain" description="Plastocyanin-like" evidence="8">
    <location>
        <begin position="364"/>
        <end position="492"/>
    </location>
</feature>
<dbReference type="InterPro" id="IPR002355">
    <property type="entry name" value="Cu_oxidase_Cu_BS"/>
</dbReference>
<dbReference type="CDD" id="cd13877">
    <property type="entry name" value="CuRO_2_Fet3p_like"/>
    <property type="match status" value="1"/>
</dbReference>
<evidence type="ECO:0000256" key="1">
    <source>
        <dbReference type="ARBA" id="ARBA00010609"/>
    </source>
</evidence>
<dbReference type="STRING" id="1231657.A0A1Y2A9I9"/>
<feature type="domain" description="Plastocyanin-like" evidence="7">
    <location>
        <begin position="153"/>
        <end position="301"/>
    </location>
</feature>
<dbReference type="EMBL" id="MCFA01000003">
    <property type="protein sequence ID" value="ORY19189.1"/>
    <property type="molecule type" value="Genomic_DNA"/>
</dbReference>
<dbReference type="Pfam" id="PF00394">
    <property type="entry name" value="Cu-oxidase"/>
    <property type="match status" value="1"/>
</dbReference>
<evidence type="ECO:0000256" key="4">
    <source>
        <dbReference type="ARBA" id="ARBA00023002"/>
    </source>
</evidence>
<dbReference type="InterPro" id="IPR010916">
    <property type="entry name" value="TonB_box_CS"/>
</dbReference>
<evidence type="ECO:0000259" key="8">
    <source>
        <dbReference type="Pfam" id="PF07731"/>
    </source>
</evidence>
<dbReference type="InterPro" id="IPR008972">
    <property type="entry name" value="Cupredoxin"/>
</dbReference>
<keyword evidence="2" id="KW-0479">Metal-binding</keyword>
<dbReference type="PROSITE" id="PS00430">
    <property type="entry name" value="TONB_DEPENDENT_REC_1"/>
    <property type="match status" value="1"/>
</dbReference>
<evidence type="ECO:0000313" key="10">
    <source>
        <dbReference type="EMBL" id="ORY19189.1"/>
    </source>
</evidence>
<keyword evidence="4" id="KW-0560">Oxidoreductase</keyword>
<evidence type="ECO:0000259" key="9">
    <source>
        <dbReference type="Pfam" id="PF07732"/>
    </source>
</evidence>
<comment type="similarity">
    <text evidence="1">Belongs to the multicopper oxidase family.</text>
</comment>
<gene>
    <name evidence="10" type="ORF">BCR34DRAFT_582373</name>
</gene>
<dbReference type="GO" id="GO:0005507">
    <property type="term" value="F:copper ion binding"/>
    <property type="evidence" value="ECO:0007669"/>
    <property type="project" value="InterPro"/>
</dbReference>
<dbReference type="InterPro" id="IPR044130">
    <property type="entry name" value="CuRO_2_Fet3-like"/>
</dbReference>
<dbReference type="Pfam" id="PF07731">
    <property type="entry name" value="Cu-oxidase_2"/>
    <property type="match status" value="1"/>
</dbReference>
<dbReference type="Gene3D" id="2.60.40.420">
    <property type="entry name" value="Cupredoxins - blue copper proteins"/>
    <property type="match status" value="3"/>
</dbReference>
<dbReference type="Proteomes" id="UP000193144">
    <property type="component" value="Unassembled WGS sequence"/>
</dbReference>
<keyword evidence="5" id="KW-0186">Copper</keyword>
<evidence type="ECO:0000256" key="5">
    <source>
        <dbReference type="ARBA" id="ARBA00023008"/>
    </source>
</evidence>
<dbReference type="CDD" id="cd13851">
    <property type="entry name" value="CuRO_1_Fet3p"/>
    <property type="match status" value="1"/>
</dbReference>
<dbReference type="InterPro" id="IPR011706">
    <property type="entry name" value="Cu-oxidase_C"/>
</dbReference>
<dbReference type="GO" id="GO:0010106">
    <property type="term" value="P:cellular response to iron ion starvation"/>
    <property type="evidence" value="ECO:0007669"/>
    <property type="project" value="TreeGrafter"/>
</dbReference>
<dbReference type="PROSITE" id="PS00079">
    <property type="entry name" value="MULTICOPPER_OXIDASE1"/>
    <property type="match status" value="1"/>
</dbReference>
<dbReference type="AlphaFoldDB" id="A0A1Y2A9I9"/>
<dbReference type="InterPro" id="IPR033138">
    <property type="entry name" value="Cu_oxidase_CS"/>
</dbReference>
<dbReference type="InterPro" id="IPR045087">
    <property type="entry name" value="Cu-oxidase_fam"/>
</dbReference>
<evidence type="ECO:0000256" key="6">
    <source>
        <dbReference type="SAM" id="SignalP"/>
    </source>
</evidence>
<evidence type="ECO:0000259" key="7">
    <source>
        <dbReference type="Pfam" id="PF00394"/>
    </source>
</evidence>
<dbReference type="GO" id="GO:0004322">
    <property type="term" value="F:ferroxidase activity"/>
    <property type="evidence" value="ECO:0007669"/>
    <property type="project" value="TreeGrafter"/>
</dbReference>
<name>A0A1Y2A9I9_9PLEO</name>
<organism evidence="10 11">
    <name type="scientific">Clohesyomyces aquaticus</name>
    <dbReference type="NCBI Taxonomy" id="1231657"/>
    <lineage>
        <taxon>Eukaryota</taxon>
        <taxon>Fungi</taxon>
        <taxon>Dikarya</taxon>
        <taxon>Ascomycota</taxon>
        <taxon>Pezizomycotina</taxon>
        <taxon>Dothideomycetes</taxon>
        <taxon>Pleosporomycetidae</taxon>
        <taxon>Pleosporales</taxon>
        <taxon>Lindgomycetaceae</taxon>
        <taxon>Clohesyomyces</taxon>
    </lineage>
</organism>
<dbReference type="PANTHER" id="PTHR11709">
    <property type="entry name" value="MULTI-COPPER OXIDASE"/>
    <property type="match status" value="1"/>
</dbReference>
<dbReference type="SUPFAM" id="SSF49503">
    <property type="entry name" value="Cupredoxins"/>
    <property type="match status" value="3"/>
</dbReference>
<feature type="chain" id="PRO_5013254380" evidence="6">
    <location>
        <begin position="20"/>
        <end position="574"/>
    </location>
</feature>
<accession>A0A1Y2A9I9</accession>
<reference evidence="10 11" key="1">
    <citation type="submission" date="2016-07" db="EMBL/GenBank/DDBJ databases">
        <title>Pervasive Adenine N6-methylation of Active Genes in Fungi.</title>
        <authorList>
            <consortium name="DOE Joint Genome Institute"/>
            <person name="Mondo S.J."/>
            <person name="Dannebaum R.O."/>
            <person name="Kuo R.C."/>
            <person name="Labutti K."/>
            <person name="Haridas S."/>
            <person name="Kuo A."/>
            <person name="Salamov A."/>
            <person name="Ahrendt S.R."/>
            <person name="Lipzen A."/>
            <person name="Sullivan W."/>
            <person name="Andreopoulos W.B."/>
            <person name="Clum A."/>
            <person name="Lindquist E."/>
            <person name="Daum C."/>
            <person name="Ramamoorthy G.K."/>
            <person name="Gryganskyi A."/>
            <person name="Culley D."/>
            <person name="Magnuson J.K."/>
            <person name="James T.Y."/>
            <person name="O'Malley M.A."/>
            <person name="Stajich J.E."/>
            <person name="Spatafora J.W."/>
            <person name="Visel A."/>
            <person name="Grigoriev I.V."/>
        </authorList>
    </citation>
    <scope>NUCLEOTIDE SEQUENCE [LARGE SCALE GENOMIC DNA]</scope>
    <source>
        <strain evidence="10 11">CBS 115471</strain>
    </source>
</reference>
<dbReference type="PROSITE" id="PS00080">
    <property type="entry name" value="MULTICOPPER_OXIDASE2"/>
    <property type="match status" value="1"/>
</dbReference>
<dbReference type="CDD" id="cd13899">
    <property type="entry name" value="CuRO_3_Fet3p"/>
    <property type="match status" value="1"/>
</dbReference>
<dbReference type="GO" id="GO:0033215">
    <property type="term" value="P:reductive iron assimilation"/>
    <property type="evidence" value="ECO:0007669"/>
    <property type="project" value="TreeGrafter"/>
</dbReference>
<dbReference type="InterPro" id="IPR001117">
    <property type="entry name" value="Cu-oxidase_2nd"/>
</dbReference>
<keyword evidence="3 6" id="KW-0732">Signal</keyword>
<dbReference type="PANTHER" id="PTHR11709:SF361">
    <property type="entry name" value="IRON TRANSPORT MULTICOPPER OXIDASE FET3"/>
    <property type="match status" value="1"/>
</dbReference>
<comment type="caution">
    <text evidence="10">The sequence shown here is derived from an EMBL/GenBank/DDBJ whole genome shotgun (WGS) entry which is preliminary data.</text>
</comment>
<dbReference type="GO" id="GO:0033573">
    <property type="term" value="C:high-affinity iron permease complex"/>
    <property type="evidence" value="ECO:0007669"/>
    <property type="project" value="TreeGrafter"/>
</dbReference>
<keyword evidence="11" id="KW-1185">Reference proteome</keyword>
<evidence type="ECO:0000313" key="11">
    <source>
        <dbReference type="Proteomes" id="UP000193144"/>
    </source>
</evidence>